<dbReference type="InterPro" id="IPR050585">
    <property type="entry name" value="Xaa-Pro_dipeptidyl-ppase/CocE"/>
</dbReference>
<comment type="caution">
    <text evidence="3">The sequence shown here is derived from an EMBL/GenBank/DDBJ whole genome shotgun (WGS) entry which is preliminary data.</text>
</comment>
<dbReference type="Proteomes" id="UP000011096">
    <property type="component" value="Unassembled WGS sequence"/>
</dbReference>
<dbReference type="RefSeq" id="XP_031880215.1">
    <property type="nucleotide sequence ID" value="XM_032022988.1"/>
</dbReference>
<dbReference type="SUPFAM" id="SSF53474">
    <property type="entry name" value="alpha/beta-Hydrolases"/>
    <property type="match status" value="1"/>
</dbReference>
<accession>A0A7J6J7C8</accession>
<feature type="domain" description="Xaa-Pro dipeptidyl-peptidase C-terminal" evidence="2">
    <location>
        <begin position="341"/>
        <end position="581"/>
    </location>
</feature>
<dbReference type="InParanoid" id="A0A7J6J7C8"/>
<dbReference type="SUPFAM" id="SSF49785">
    <property type="entry name" value="Galactose-binding domain-like"/>
    <property type="match status" value="1"/>
</dbReference>
<organism evidence="3 4">
    <name type="scientific">Colletotrichum fructicola (strain Nara gc5)</name>
    <name type="common">Anthracnose fungus</name>
    <name type="synonym">Colletotrichum gloeosporioides (strain Nara gc5)</name>
    <dbReference type="NCBI Taxonomy" id="1213859"/>
    <lineage>
        <taxon>Eukaryota</taxon>
        <taxon>Fungi</taxon>
        <taxon>Dikarya</taxon>
        <taxon>Ascomycota</taxon>
        <taxon>Pezizomycotina</taxon>
        <taxon>Sordariomycetes</taxon>
        <taxon>Hypocreomycetidae</taxon>
        <taxon>Glomerellales</taxon>
        <taxon>Glomerellaceae</taxon>
        <taxon>Colletotrichum</taxon>
        <taxon>Colletotrichum gloeosporioides species complex</taxon>
    </lineage>
</organism>
<dbReference type="InterPro" id="IPR005674">
    <property type="entry name" value="CocE/Ser_esterase"/>
</dbReference>
<evidence type="ECO:0000313" key="4">
    <source>
        <dbReference type="Proteomes" id="UP000011096"/>
    </source>
</evidence>
<evidence type="ECO:0000256" key="1">
    <source>
        <dbReference type="ARBA" id="ARBA00022801"/>
    </source>
</evidence>
<dbReference type="Pfam" id="PF08530">
    <property type="entry name" value="PepX_C"/>
    <property type="match status" value="1"/>
</dbReference>
<keyword evidence="4" id="KW-1185">Reference proteome</keyword>
<dbReference type="Gene3D" id="3.40.50.1820">
    <property type="entry name" value="alpha/beta hydrolase"/>
    <property type="match status" value="1"/>
</dbReference>
<dbReference type="InterPro" id="IPR029058">
    <property type="entry name" value="AB_hydrolase_fold"/>
</dbReference>
<dbReference type="InterPro" id="IPR013736">
    <property type="entry name" value="Xaa-Pro_dipept_C"/>
</dbReference>
<sequence length="587" mass="65508">MDELRQASNLWYSLRPLLSRAVTTCQIFNPQCTLVPADSDILCQYDVGVVLPDGTKLLANVFRSRRAEEDSRKVPVVMCAHPYDNHKLPALGKTPLGGPPHQYRLIPQAGGKPKFSNVTSWESPDPNLWVPAGYAVVNLNLPGFSGSEGMATVMSDNQSKAYYEAIEWVARQPWCDGAVGLNGVSFLAITQFHVAACRHYGGPPPALKCIVPWERLTDPHQDSICPGGIEDAGFLTFWWHTEVKPALTGSAADFIKDNDASVAGMLVKHPLMNTYWREKAAPVDDIELPMLVCGSFSDHCLHTQGSFRAFTRARSRHKWIYTHRGGKWDVFYSPEVQHLTKQFMDCFVKGESNNGFLSHPPVTLEVRSSRDVIHERRGEKAWPLPGVTWSKLRLGPSGLSRSNPEKSTELCYECTNGQVSFDFRFDQDTELTGEMKLRLWAEVRGKPGQSPVPNDLFLFTAVDKRDVKGKPVRFHGSVGFTDDWVTRGFCRASRRELDQIHSKPWLPVSSGISDQPLRPGEIVQVDIALYPSSTFFSAGESIRLVISGQEIIRNPPYHKKVAAGPEKCVMHVDGKYDSFLLVPESSL</sequence>
<evidence type="ECO:0000313" key="3">
    <source>
        <dbReference type="EMBL" id="KAF4485761.1"/>
    </source>
</evidence>
<dbReference type="OrthoDB" id="2578740at2759"/>
<proteinExistence type="predicted"/>
<dbReference type="Pfam" id="PF02129">
    <property type="entry name" value="Peptidase_S15"/>
    <property type="match status" value="1"/>
</dbReference>
<dbReference type="GO" id="GO:0008239">
    <property type="term" value="F:dipeptidyl-peptidase activity"/>
    <property type="evidence" value="ECO:0007669"/>
    <property type="project" value="InterPro"/>
</dbReference>
<dbReference type="PANTHER" id="PTHR43056">
    <property type="entry name" value="PEPTIDASE S9 PROLYL OLIGOPEPTIDASE"/>
    <property type="match status" value="1"/>
</dbReference>
<dbReference type="AlphaFoldDB" id="A0A7J6J7C8"/>
<gene>
    <name evidence="3" type="primary">cocE-9</name>
    <name evidence="3" type="ORF">CGGC5_v006309</name>
</gene>
<dbReference type="SMART" id="SM00939">
    <property type="entry name" value="PepX_C"/>
    <property type="match status" value="1"/>
</dbReference>
<dbReference type="GeneID" id="43607176"/>
<dbReference type="Gene3D" id="2.60.120.260">
    <property type="entry name" value="Galactose-binding domain-like"/>
    <property type="match status" value="1"/>
</dbReference>
<name>A0A7J6J7C8_COLFN</name>
<reference evidence="3 4" key="1">
    <citation type="submission" date="2012-08" db="EMBL/GenBank/DDBJ databases">
        <authorList>
            <person name="Gan P.H.P."/>
            <person name="Ikeda K."/>
            <person name="Irieda H."/>
            <person name="Narusaka M."/>
            <person name="O'Connell R.J."/>
            <person name="Narusaka Y."/>
            <person name="Takano Y."/>
            <person name="Kubo Y."/>
            <person name="Shirasu K."/>
        </authorList>
    </citation>
    <scope>NUCLEOTIDE SEQUENCE [LARGE SCALE GENOMIC DNA]</scope>
    <source>
        <strain evidence="3 4">Nara gc5</strain>
    </source>
</reference>
<evidence type="ECO:0000259" key="2">
    <source>
        <dbReference type="SMART" id="SM00939"/>
    </source>
</evidence>
<dbReference type="InterPro" id="IPR008979">
    <property type="entry name" value="Galactose-bd-like_sf"/>
</dbReference>
<dbReference type="PANTHER" id="PTHR43056:SF10">
    <property type="entry name" value="COCE_NOND FAMILY, PUTATIVE (AFU_ORTHOLOGUE AFUA_7G00600)-RELATED"/>
    <property type="match status" value="1"/>
</dbReference>
<dbReference type="EMBL" id="ANPB02000003">
    <property type="protein sequence ID" value="KAF4485761.1"/>
    <property type="molecule type" value="Genomic_DNA"/>
</dbReference>
<protein>
    <submittedName>
        <fullName evidence="3">Cocaine esterase</fullName>
    </submittedName>
</protein>
<dbReference type="NCBIfam" id="TIGR00976">
    <property type="entry name" value="CocE_NonD"/>
    <property type="match status" value="2"/>
</dbReference>
<reference evidence="3 4" key="2">
    <citation type="submission" date="2020-04" db="EMBL/GenBank/DDBJ databases">
        <title>Genome sequencing and assembly of multiple isolates from the Colletotrichum gloeosporioides species complex.</title>
        <authorList>
            <person name="Gan P."/>
            <person name="Shirasu K."/>
        </authorList>
    </citation>
    <scope>NUCLEOTIDE SEQUENCE [LARGE SCALE GENOMIC DNA]</scope>
    <source>
        <strain evidence="3 4">Nara gc5</strain>
    </source>
</reference>
<keyword evidence="1" id="KW-0378">Hydrolase</keyword>
<dbReference type="Gene3D" id="1.10.3020.20">
    <property type="match status" value="1"/>
</dbReference>
<dbReference type="InterPro" id="IPR000383">
    <property type="entry name" value="Xaa-Pro-like_dom"/>
</dbReference>